<dbReference type="Pfam" id="PF18301">
    <property type="entry name" value="preATP-grasp_3"/>
    <property type="match status" value="1"/>
</dbReference>
<dbReference type="PIRSF" id="PIRSF016766">
    <property type="entry name" value="UCP016766_ATPgrasp"/>
    <property type="match status" value="1"/>
</dbReference>
<dbReference type="EMBL" id="CP018889">
    <property type="protein sequence ID" value="AUI68895.1"/>
    <property type="molecule type" value="Genomic_DNA"/>
</dbReference>
<reference evidence="4" key="1">
    <citation type="submission" date="2016-12" db="EMBL/GenBank/DDBJ databases">
        <title>Complete Genome Sequence of Beggiatoa leptomitiformis D-401.</title>
        <authorList>
            <person name="Fomenkov A."/>
            <person name="Vincze T."/>
            <person name="Grabovich M."/>
            <person name="Anton B.P."/>
            <person name="Dubinina G."/>
            <person name="Orlova M."/>
            <person name="Belousova E."/>
            <person name="Roberts R.J."/>
        </authorList>
    </citation>
    <scope>NUCLEOTIDE SEQUENCE [LARGE SCALE GENOMIC DNA]</scope>
    <source>
        <strain evidence="4">D-401</strain>
    </source>
</reference>
<proteinExistence type="predicted"/>
<dbReference type="GO" id="GO:0005524">
    <property type="term" value="F:ATP binding"/>
    <property type="evidence" value="ECO:0007669"/>
    <property type="project" value="UniProtKB-UniRule"/>
</dbReference>
<dbReference type="RefSeq" id="WP_062154126.1">
    <property type="nucleotide sequence ID" value="NZ_CP012373.2"/>
</dbReference>
<dbReference type="InterPro" id="IPR024710">
    <property type="entry name" value="MfnD"/>
</dbReference>
<dbReference type="InterPro" id="IPR011761">
    <property type="entry name" value="ATP-grasp"/>
</dbReference>
<keyword evidence="4" id="KW-1185">Reference proteome</keyword>
<name>A0A2N9YEQ9_9GAMM</name>
<dbReference type="SUPFAM" id="SSF56059">
    <property type="entry name" value="Glutathione synthetase ATP-binding domain-like"/>
    <property type="match status" value="1"/>
</dbReference>
<feature type="domain" description="ATP-grasp" evidence="2">
    <location>
        <begin position="132"/>
        <end position="310"/>
    </location>
</feature>
<dbReference type="PROSITE" id="PS50975">
    <property type="entry name" value="ATP_GRASP"/>
    <property type="match status" value="1"/>
</dbReference>
<keyword evidence="1" id="KW-0547">Nucleotide-binding</keyword>
<dbReference type="OrthoDB" id="271331at2"/>
<evidence type="ECO:0000256" key="1">
    <source>
        <dbReference type="PROSITE-ProRule" id="PRU00409"/>
    </source>
</evidence>
<protein>
    <submittedName>
        <fullName evidence="3">ATP-grasp domain-containing protein</fullName>
    </submittedName>
</protein>
<organism evidence="3 4">
    <name type="scientific">Beggiatoa leptomitoformis</name>
    <dbReference type="NCBI Taxonomy" id="288004"/>
    <lineage>
        <taxon>Bacteria</taxon>
        <taxon>Pseudomonadati</taxon>
        <taxon>Pseudomonadota</taxon>
        <taxon>Gammaproteobacteria</taxon>
        <taxon>Thiotrichales</taxon>
        <taxon>Thiotrichaceae</taxon>
        <taxon>Beggiatoa</taxon>
    </lineage>
</organism>
<dbReference type="AlphaFoldDB" id="A0A2N9YEQ9"/>
<dbReference type="InterPro" id="IPR040803">
    <property type="entry name" value="MfnD_preATP-grasp"/>
</dbReference>
<dbReference type="InterPro" id="IPR003806">
    <property type="entry name" value="ATP-grasp_PylC-type"/>
</dbReference>
<dbReference type="Proteomes" id="UP000234271">
    <property type="component" value="Chromosome"/>
</dbReference>
<evidence type="ECO:0000259" key="2">
    <source>
        <dbReference type="PROSITE" id="PS50975"/>
    </source>
</evidence>
<gene>
    <name evidence="3" type="ORF">BLE401_09390</name>
</gene>
<dbReference type="Gene3D" id="3.40.50.11770">
    <property type="match status" value="1"/>
</dbReference>
<dbReference type="GO" id="GO:0046872">
    <property type="term" value="F:metal ion binding"/>
    <property type="evidence" value="ECO:0007669"/>
    <property type="project" value="InterPro"/>
</dbReference>
<dbReference type="Gene3D" id="2.30.36.100">
    <property type="match status" value="1"/>
</dbReference>
<evidence type="ECO:0000313" key="4">
    <source>
        <dbReference type="Proteomes" id="UP000234271"/>
    </source>
</evidence>
<dbReference type="Gene3D" id="3.30.470.20">
    <property type="entry name" value="ATP-grasp fold, B domain"/>
    <property type="match status" value="1"/>
</dbReference>
<dbReference type="Pfam" id="PF02655">
    <property type="entry name" value="ATP-grasp_3"/>
    <property type="match status" value="1"/>
</dbReference>
<evidence type="ECO:0000313" key="3">
    <source>
        <dbReference type="EMBL" id="AUI68895.1"/>
    </source>
</evidence>
<keyword evidence="1" id="KW-0067">ATP-binding</keyword>
<accession>A0A2N9YEQ9</accession>
<sequence>MRLFIFEFISSGYLLDQTLPDSLVIEGDLMLRCLLNDAVEVKWKESIEICTLRDYRLAPLNLPIQVYTPRSTNEARAHWQTALQWANMVLVVAPETEGVLATFSQAVVAAKKILLGCRLPAIQLTTSKRQTALQLASYQLPIIPSYQARQAFPESPNGWIVKPDTGAGCEHTYLCNERAMIRQYLPLIPNPIIQPYIVGEAASLTLLTDGINCRLVAVNKQHIQVDNHHQLHLNTLTVNLFYSFASRFQAVVECLPKAIPGLWGWVGVDVLITDTDYFVVEVNPRLTTSYVGLKTSIQANPLSLLLHLLYSDEVFTMPLAHEAIFLGNLHDIK</sequence>